<dbReference type="InterPro" id="IPR013324">
    <property type="entry name" value="RNA_pol_sigma_r3/r4-like"/>
</dbReference>
<feature type="domain" description="RNA polymerase sigma factor 70 region 4 type 2" evidence="6">
    <location>
        <begin position="128"/>
        <end position="180"/>
    </location>
</feature>
<dbReference type="Proteomes" id="UP001200470">
    <property type="component" value="Unassembled WGS sequence"/>
</dbReference>
<reference evidence="7 8" key="1">
    <citation type="submission" date="2020-12" db="EMBL/GenBank/DDBJ databases">
        <title>Whole genome sequences of gut porcine anaerobes.</title>
        <authorList>
            <person name="Kubasova T."/>
            <person name="Jahodarova E."/>
            <person name="Rychlik I."/>
        </authorList>
    </citation>
    <scope>NUCLEOTIDE SEQUENCE [LARGE SCALE GENOMIC DNA]</scope>
    <source>
        <strain evidence="7 8">An925</strain>
    </source>
</reference>
<name>A0ABS9CEY9_9BACT</name>
<protein>
    <submittedName>
        <fullName evidence="7">Sigma-70 family RNA polymerase sigma factor</fullName>
    </submittedName>
</protein>
<keyword evidence="2" id="KW-0805">Transcription regulation</keyword>
<dbReference type="EMBL" id="JADYTN010000002">
    <property type="protein sequence ID" value="MCF2562804.1"/>
    <property type="molecule type" value="Genomic_DNA"/>
</dbReference>
<dbReference type="PANTHER" id="PTHR43133:SF46">
    <property type="entry name" value="RNA POLYMERASE SIGMA-70 FACTOR ECF SUBFAMILY"/>
    <property type="match status" value="1"/>
</dbReference>
<evidence type="ECO:0000256" key="4">
    <source>
        <dbReference type="ARBA" id="ARBA00023163"/>
    </source>
</evidence>
<keyword evidence="8" id="KW-1185">Reference proteome</keyword>
<dbReference type="InterPro" id="IPR014284">
    <property type="entry name" value="RNA_pol_sigma-70_dom"/>
</dbReference>
<dbReference type="SUPFAM" id="SSF88659">
    <property type="entry name" value="Sigma3 and sigma4 domains of RNA polymerase sigma factors"/>
    <property type="match status" value="1"/>
</dbReference>
<sequence>MTTETQRARTQTLLTEFSKGSDAAFAELYEMYVQPLYTYGLRMTHNEELLKDCIQEVFLKVYSKRSEQTVIKNFASYLVISMKNRLLDAFRHQSFCSDNEVECYAGRAADCDVEQGYLLIEDEQMQFQQVAALMQCLTPRQREAITLYYLEGRKYPEVCERMQMNYHSVRNLMHRGMLKLRESAGVLQTIQ</sequence>
<dbReference type="Pfam" id="PF04542">
    <property type="entry name" value="Sigma70_r2"/>
    <property type="match status" value="1"/>
</dbReference>
<accession>A0ABS9CEY9</accession>
<dbReference type="Pfam" id="PF08281">
    <property type="entry name" value="Sigma70_r4_2"/>
    <property type="match status" value="1"/>
</dbReference>
<dbReference type="Gene3D" id="1.10.1740.10">
    <property type="match status" value="1"/>
</dbReference>
<proteinExistence type="inferred from homology"/>
<gene>
    <name evidence="7" type="ORF">I6E12_01550</name>
</gene>
<comment type="caution">
    <text evidence="7">The sequence shown here is derived from an EMBL/GenBank/DDBJ whole genome shotgun (WGS) entry which is preliminary data.</text>
</comment>
<dbReference type="InterPro" id="IPR039425">
    <property type="entry name" value="RNA_pol_sigma-70-like"/>
</dbReference>
<dbReference type="InterPro" id="IPR013325">
    <property type="entry name" value="RNA_pol_sigma_r2"/>
</dbReference>
<evidence type="ECO:0000256" key="2">
    <source>
        <dbReference type="ARBA" id="ARBA00023015"/>
    </source>
</evidence>
<dbReference type="InterPro" id="IPR013249">
    <property type="entry name" value="RNA_pol_sigma70_r4_t2"/>
</dbReference>
<evidence type="ECO:0000259" key="5">
    <source>
        <dbReference type="Pfam" id="PF04542"/>
    </source>
</evidence>
<evidence type="ECO:0000256" key="1">
    <source>
        <dbReference type="ARBA" id="ARBA00010641"/>
    </source>
</evidence>
<dbReference type="CDD" id="cd06171">
    <property type="entry name" value="Sigma70_r4"/>
    <property type="match status" value="1"/>
</dbReference>
<keyword evidence="4" id="KW-0804">Transcription</keyword>
<organism evidence="7 8">
    <name type="scientific">Xylanibacter brevis</name>
    <dbReference type="NCBI Taxonomy" id="83231"/>
    <lineage>
        <taxon>Bacteria</taxon>
        <taxon>Pseudomonadati</taxon>
        <taxon>Bacteroidota</taxon>
        <taxon>Bacteroidia</taxon>
        <taxon>Bacteroidales</taxon>
        <taxon>Prevotellaceae</taxon>
        <taxon>Xylanibacter</taxon>
    </lineage>
</organism>
<dbReference type="RefSeq" id="WP_094391469.1">
    <property type="nucleotide sequence ID" value="NZ_JADYTN010000002.1"/>
</dbReference>
<dbReference type="SUPFAM" id="SSF88946">
    <property type="entry name" value="Sigma2 domain of RNA polymerase sigma factors"/>
    <property type="match status" value="1"/>
</dbReference>
<feature type="domain" description="RNA polymerase sigma-70 region 2" evidence="5">
    <location>
        <begin position="28"/>
        <end position="94"/>
    </location>
</feature>
<comment type="similarity">
    <text evidence="1">Belongs to the sigma-70 factor family. ECF subfamily.</text>
</comment>
<dbReference type="PANTHER" id="PTHR43133">
    <property type="entry name" value="RNA POLYMERASE ECF-TYPE SIGMA FACTO"/>
    <property type="match status" value="1"/>
</dbReference>
<dbReference type="Gene3D" id="1.10.10.10">
    <property type="entry name" value="Winged helix-like DNA-binding domain superfamily/Winged helix DNA-binding domain"/>
    <property type="match status" value="1"/>
</dbReference>
<evidence type="ECO:0000256" key="3">
    <source>
        <dbReference type="ARBA" id="ARBA00023082"/>
    </source>
</evidence>
<keyword evidence="3" id="KW-0731">Sigma factor</keyword>
<evidence type="ECO:0000259" key="6">
    <source>
        <dbReference type="Pfam" id="PF08281"/>
    </source>
</evidence>
<dbReference type="InterPro" id="IPR007627">
    <property type="entry name" value="RNA_pol_sigma70_r2"/>
</dbReference>
<dbReference type="NCBIfam" id="TIGR02937">
    <property type="entry name" value="sigma70-ECF"/>
    <property type="match status" value="1"/>
</dbReference>
<evidence type="ECO:0000313" key="7">
    <source>
        <dbReference type="EMBL" id="MCF2562804.1"/>
    </source>
</evidence>
<evidence type="ECO:0000313" key="8">
    <source>
        <dbReference type="Proteomes" id="UP001200470"/>
    </source>
</evidence>
<dbReference type="InterPro" id="IPR036388">
    <property type="entry name" value="WH-like_DNA-bd_sf"/>
</dbReference>